<dbReference type="SUPFAM" id="SSF52058">
    <property type="entry name" value="L domain-like"/>
    <property type="match status" value="1"/>
</dbReference>
<dbReference type="InterPro" id="IPR032675">
    <property type="entry name" value="LRR_dom_sf"/>
</dbReference>
<keyword evidence="5" id="KW-1185">Reference proteome</keyword>
<dbReference type="InterPro" id="IPR007111">
    <property type="entry name" value="NACHT_NTPase"/>
</dbReference>
<dbReference type="SUPFAM" id="SSF52540">
    <property type="entry name" value="P-loop containing nucleoside triphosphate hydrolases"/>
    <property type="match status" value="1"/>
</dbReference>
<dbReference type="PANTHER" id="PTHR46844">
    <property type="entry name" value="SLR5058 PROTEIN"/>
    <property type="match status" value="1"/>
</dbReference>
<dbReference type="InterPro" id="IPR054547">
    <property type="entry name" value="NNH1"/>
</dbReference>
<evidence type="ECO:0000313" key="4">
    <source>
        <dbReference type="EMBL" id="GAA4639603.1"/>
    </source>
</evidence>
<dbReference type="Pfam" id="PF05729">
    <property type="entry name" value="NACHT"/>
    <property type="match status" value="1"/>
</dbReference>
<dbReference type="EMBL" id="BAABHK010000028">
    <property type="protein sequence ID" value="GAA4639603.1"/>
    <property type="molecule type" value="Genomic_DNA"/>
</dbReference>
<organism evidence="4 5">
    <name type="scientific">Actinoallomurus vinaceus</name>
    <dbReference type="NCBI Taxonomy" id="1080074"/>
    <lineage>
        <taxon>Bacteria</taxon>
        <taxon>Bacillati</taxon>
        <taxon>Actinomycetota</taxon>
        <taxon>Actinomycetes</taxon>
        <taxon>Streptosporangiales</taxon>
        <taxon>Thermomonosporaceae</taxon>
        <taxon>Actinoallomurus</taxon>
    </lineage>
</organism>
<dbReference type="PROSITE" id="PS50837">
    <property type="entry name" value="NACHT"/>
    <property type="match status" value="1"/>
</dbReference>
<accession>A0ABP8UX69</accession>
<dbReference type="Gene3D" id="3.40.50.300">
    <property type="entry name" value="P-loop containing nucleotide triphosphate hydrolases"/>
    <property type="match status" value="1"/>
</dbReference>
<dbReference type="PANTHER" id="PTHR46844:SF1">
    <property type="entry name" value="SLR5058 PROTEIN"/>
    <property type="match status" value="1"/>
</dbReference>
<name>A0ABP8UX69_9ACTN</name>
<protein>
    <submittedName>
        <fullName evidence="4">NACHT domain-containing protein</fullName>
    </submittedName>
</protein>
<keyword evidence="2" id="KW-0067">ATP-binding</keyword>
<gene>
    <name evidence="4" type="ORF">GCM10023196_101850</name>
</gene>
<dbReference type="Proteomes" id="UP001501442">
    <property type="component" value="Unassembled WGS sequence"/>
</dbReference>
<evidence type="ECO:0000256" key="1">
    <source>
        <dbReference type="ARBA" id="ARBA00022741"/>
    </source>
</evidence>
<reference evidence="5" key="1">
    <citation type="journal article" date="2019" name="Int. J. Syst. Evol. Microbiol.">
        <title>The Global Catalogue of Microorganisms (GCM) 10K type strain sequencing project: providing services to taxonomists for standard genome sequencing and annotation.</title>
        <authorList>
            <consortium name="The Broad Institute Genomics Platform"/>
            <consortium name="The Broad Institute Genome Sequencing Center for Infectious Disease"/>
            <person name="Wu L."/>
            <person name="Ma J."/>
        </authorList>
    </citation>
    <scope>NUCLEOTIDE SEQUENCE [LARGE SCALE GENOMIC DNA]</scope>
    <source>
        <strain evidence="5">JCM 17939</strain>
    </source>
</reference>
<dbReference type="Gene3D" id="3.80.10.10">
    <property type="entry name" value="Ribonuclease Inhibitor"/>
    <property type="match status" value="1"/>
</dbReference>
<keyword evidence="1" id="KW-0547">Nucleotide-binding</keyword>
<evidence type="ECO:0000256" key="2">
    <source>
        <dbReference type="ARBA" id="ARBA00022840"/>
    </source>
</evidence>
<dbReference type="Pfam" id="PF22733">
    <property type="entry name" value="NNH1"/>
    <property type="match status" value="1"/>
</dbReference>
<dbReference type="InterPro" id="IPR027417">
    <property type="entry name" value="P-loop_NTPase"/>
</dbReference>
<comment type="caution">
    <text evidence="4">The sequence shown here is derived from an EMBL/GenBank/DDBJ whole genome shotgun (WGS) entry which is preliminary data.</text>
</comment>
<feature type="domain" description="NACHT" evidence="3">
    <location>
        <begin position="382"/>
        <end position="715"/>
    </location>
</feature>
<proteinExistence type="predicted"/>
<evidence type="ECO:0000313" key="5">
    <source>
        <dbReference type="Proteomes" id="UP001501442"/>
    </source>
</evidence>
<evidence type="ECO:0000259" key="3">
    <source>
        <dbReference type="PROSITE" id="PS50837"/>
    </source>
</evidence>
<sequence>MQGRIGQHLGHLIGVFDEQRQEVQPPGRDGLGADGVHAATSGAAVAESAGFGSSMGVRAVSFSVVMEPTVGGAGATGSVTAASKKSILWWLVQASMLGAFVTGLEPVAAAAAKAVAQRAGREWLATRAARSDRDKDLTELIRVSLPDRFVRRKLERQLADIADSVEKRLSALIEQEYGGLEENDRAAVLLDVKAAIERVDLSDDVIFSEDADPVKLARRVRGLVPAPAGQHGEPASRLYDVMLDECCDCLVRILLGLPEFAPRALAETLSRTSGLGEQISLVLERLPARTIDAPAGTQNDAEFERRYLEHVARSMDAIELFGLRVDNYRPRATLSVAYISLTVTAEDRRGADLEPLKVAALTGDQGREPSTVRVETMLAHSSRTLLRGQAGSGKSTLLGWITVMAARGAFTGDLSDWNGRVPFLIKLRSCAESGLPRPEDFVSGPLQGLMPPGWVHRVLDTGRGIILVDGVDEVPQGRRDEVRRWLRELLDVYPSARAVVTSRPAAADTRWLSAEGFRPVMLEPMTPDDLRELVRQWHAAVRHAGSLPCAPEELPGYEGTLLARLESGPHLRALATTPLLAAMLCALNLDRVTHLPRDRMGLYRAVLDMLLERRDVERGVRSHPGIELERDQKERLLQELAWRLTVLGRAEMSKATALKRIAARAAAMPRVNATAEALLDYLLHRSGVIREPVPGRIDFVHRTVQEYLAARQAADDADVETLVDKAHLDQWRDTVVMAAGHANAPLREQLLTGLLDRADAEPRNAHRLRMLVAACLETVPDLPGGSRDRVERCVSALIPPRNAADARRLAAAGEEILRRLPESPAGLSEKQAAATVQAAWLINGPQAMDLLARYATDPRTEVQNELITAWDYFEPHAYAERVLADAPLRDGRLYVWNPDLLSAVHALHRLTELQVHLPGDELERLVGVPALKWLVANHIRPETLPLLTGHPDLEELTLQIDGVLRDLSAFHTLPNLRELSLYADRFAADLGFMRRIPQLRSLTLTGMEDIGDLSPLAECGRLRQLDLYGCRRVTGIDALRPLSGLRGLALRGAPFDREAIIALVDAFPDLETIEVDGGEWCADLNILGALRLTALHLWEAETLTSLEPIARFPALTALTLTHASVTDLEPLARLSRLWSLDLRGCRRVADLEPLRDHPMLRVLYLCDVTEGLDLSPLRGIRGLTVRLSVGQPVRGLDRLHRTARVDWRA</sequence>